<evidence type="ECO:0000313" key="1">
    <source>
        <dbReference type="EMBL" id="EQB17435.1"/>
    </source>
</evidence>
<sequence>MQRRLILLSFFSAAEQATEEPSLGFRGAGSGQQSDNSGLSLTPFLVRLIEATAKVVDRAVPIAQLFQGSIKTSLQHIEI</sequence>
<evidence type="ECO:0000313" key="2">
    <source>
        <dbReference type="Proteomes" id="UP000015531"/>
    </source>
</evidence>
<protein>
    <submittedName>
        <fullName evidence="1">Uncharacterized protein</fullName>
    </submittedName>
</protein>
<organism evidence="1 2">
    <name type="scientific">Sphingobium lactosutens DS20</name>
    <dbReference type="NCBI Taxonomy" id="1331060"/>
    <lineage>
        <taxon>Bacteria</taxon>
        <taxon>Pseudomonadati</taxon>
        <taxon>Pseudomonadota</taxon>
        <taxon>Alphaproteobacteria</taxon>
        <taxon>Sphingomonadales</taxon>
        <taxon>Sphingomonadaceae</taxon>
        <taxon>Sphingobium</taxon>
    </lineage>
</organism>
<dbReference type="Proteomes" id="UP000015531">
    <property type="component" value="Unassembled WGS sequence"/>
</dbReference>
<comment type="caution">
    <text evidence="1">The sequence shown here is derived from an EMBL/GenBank/DDBJ whole genome shotgun (WGS) entry which is preliminary data.</text>
</comment>
<gene>
    <name evidence="1" type="ORF">RLDS_03915</name>
</gene>
<reference evidence="1 2" key="1">
    <citation type="journal article" date="2013" name="Genome Announc.">
        <title>Draft Genome Sequence of Sphingobium lactosutens Strain DS20T, Isolated from a Hexachlorocyclohexane Dumpsite.</title>
        <authorList>
            <person name="Kumar R."/>
            <person name="Dwivedi V."/>
            <person name="Negi V."/>
            <person name="Khurana J.P."/>
            <person name="Lal R."/>
        </authorList>
    </citation>
    <scope>NUCLEOTIDE SEQUENCE [LARGE SCALE GENOMIC DNA]</scope>
    <source>
        <strain evidence="1 2">DS20</strain>
    </source>
</reference>
<proteinExistence type="predicted"/>
<dbReference type="AlphaFoldDB" id="T0IZX5"/>
<name>T0IZX5_9SPHN</name>
<keyword evidence="2" id="KW-1185">Reference proteome</keyword>
<accession>T0IZX5</accession>
<dbReference type="EMBL" id="ATDP01000069">
    <property type="protein sequence ID" value="EQB17435.1"/>
    <property type="molecule type" value="Genomic_DNA"/>
</dbReference>